<sequence>MLRTIVIGSCISVQGLLVKQLSNGHLRIRVGERLYEGRPANAAPQAA</sequence>
<proteinExistence type="predicted"/>
<gene>
    <name evidence="1" type="ORF">SAMN04488567_2267</name>
</gene>
<evidence type="ECO:0000313" key="2">
    <source>
        <dbReference type="Proteomes" id="UP000198922"/>
    </source>
</evidence>
<dbReference type="EMBL" id="FNAT01000003">
    <property type="protein sequence ID" value="SDE66279.1"/>
    <property type="molecule type" value="Genomic_DNA"/>
</dbReference>
<organism evidence="1 2">
    <name type="scientific">Limimaricola pyoseonensis</name>
    <dbReference type="NCBI Taxonomy" id="521013"/>
    <lineage>
        <taxon>Bacteria</taxon>
        <taxon>Pseudomonadati</taxon>
        <taxon>Pseudomonadota</taxon>
        <taxon>Alphaproteobacteria</taxon>
        <taxon>Rhodobacterales</taxon>
        <taxon>Paracoccaceae</taxon>
        <taxon>Limimaricola</taxon>
    </lineage>
</organism>
<evidence type="ECO:0000313" key="1">
    <source>
        <dbReference type="EMBL" id="SDE66279.1"/>
    </source>
</evidence>
<dbReference type="STRING" id="521013.SAMN04488567_2267"/>
<name>A0A1G7ERM2_9RHOB</name>
<dbReference type="RefSeq" id="WP_090112015.1">
    <property type="nucleotide sequence ID" value="NZ_FNAT01000003.1"/>
</dbReference>
<accession>A0A1G7ERM2</accession>
<keyword evidence="2" id="KW-1185">Reference proteome</keyword>
<dbReference type="AlphaFoldDB" id="A0A1G7ERM2"/>
<dbReference type="Proteomes" id="UP000198922">
    <property type="component" value="Unassembled WGS sequence"/>
</dbReference>
<protein>
    <submittedName>
        <fullName evidence="1">Uncharacterized protein</fullName>
    </submittedName>
</protein>
<reference evidence="2" key="1">
    <citation type="submission" date="2016-10" db="EMBL/GenBank/DDBJ databases">
        <authorList>
            <person name="Varghese N."/>
            <person name="Submissions S."/>
        </authorList>
    </citation>
    <scope>NUCLEOTIDE SEQUENCE [LARGE SCALE GENOMIC DNA]</scope>
    <source>
        <strain evidence="2">DSM 21424</strain>
    </source>
</reference>